<keyword evidence="10" id="KW-1185">Reference proteome</keyword>
<evidence type="ECO:0000256" key="6">
    <source>
        <dbReference type="PIRSR" id="PIRSR000190-2"/>
    </source>
</evidence>
<comment type="similarity">
    <text evidence="1 5">Belongs to the pyridoxamine 5'-phosphate oxidase family.</text>
</comment>
<feature type="binding site" evidence="5 6">
    <location>
        <begin position="58"/>
        <end position="59"/>
    </location>
    <ligand>
        <name>FMN</name>
        <dbReference type="ChEBI" id="CHEBI:58210"/>
    </ligand>
</feature>
<evidence type="ECO:0000256" key="1">
    <source>
        <dbReference type="ARBA" id="ARBA00007301"/>
    </source>
</evidence>
<dbReference type="EMBL" id="JAOVZO020000001">
    <property type="protein sequence ID" value="MDC8011353.1"/>
    <property type="molecule type" value="Genomic_DNA"/>
</dbReference>
<feature type="binding site" evidence="5 6">
    <location>
        <position position="169"/>
    </location>
    <ligand>
        <name>FMN</name>
        <dbReference type="ChEBI" id="CHEBI:58210"/>
    </ligand>
</feature>
<feature type="binding site" evidence="5 6">
    <location>
        <position position="89"/>
    </location>
    <ligand>
        <name>FMN</name>
        <dbReference type="ChEBI" id="CHEBI:58210"/>
    </ligand>
</feature>
<dbReference type="GO" id="GO:0010181">
    <property type="term" value="F:FMN binding"/>
    <property type="evidence" value="ECO:0007669"/>
    <property type="project" value="UniProtKB-UniRule"/>
</dbReference>
<evidence type="ECO:0000313" key="10">
    <source>
        <dbReference type="Proteomes" id="UP001139971"/>
    </source>
</evidence>
<feature type="domain" description="Pyridoxamine 5'-phosphate oxidase N-terminal" evidence="7">
    <location>
        <begin position="24"/>
        <end position="143"/>
    </location>
</feature>
<name>A0A9X4BGP7_9GAMM</name>
<evidence type="ECO:0000259" key="8">
    <source>
        <dbReference type="Pfam" id="PF10590"/>
    </source>
</evidence>
<sequence length="196" mass="22100">MSLPEEALAEFRLLLAEAQASTDPEPTAMNLSTVDAAGRVHARIVLLKAVDEHGFRFYTNYESAKGDELAQHAGVALSLHWKHVREGIQVRIEGAVERTSAADSDAYFATRPRGSQIGAWASLQSQTLPDRADFEARIARYEAQFDGKDVPRPPHWGGYLVVPDLVEFWYGAKFRLHERQRYERAGGTWTKRMLYP</sequence>
<feature type="binding site" evidence="5 6">
    <location>
        <begin position="124"/>
        <end position="125"/>
    </location>
    <ligand>
        <name>FMN</name>
        <dbReference type="ChEBI" id="CHEBI:58210"/>
    </ligand>
</feature>
<evidence type="ECO:0000256" key="3">
    <source>
        <dbReference type="ARBA" id="ARBA00022643"/>
    </source>
</evidence>
<reference evidence="9" key="1">
    <citation type="submission" date="2023-02" db="EMBL/GenBank/DDBJ databases">
        <title>Tahibacter soli sp. nov. isolated from soil.</title>
        <authorList>
            <person name="Baek J.H."/>
            <person name="Lee J.K."/>
            <person name="Choi D.G."/>
            <person name="Jeon C.O."/>
        </authorList>
    </citation>
    <scope>NUCLEOTIDE SEQUENCE</scope>
    <source>
        <strain evidence="9">BL</strain>
    </source>
</reference>
<dbReference type="InterPro" id="IPR011576">
    <property type="entry name" value="Pyridox_Oxase_N"/>
</dbReference>
<feature type="binding site" evidence="5">
    <location>
        <position position="107"/>
    </location>
    <ligand>
        <name>substrate</name>
    </ligand>
</feature>
<feature type="binding site" evidence="5 6">
    <location>
        <position position="179"/>
    </location>
    <ligand>
        <name>FMN</name>
        <dbReference type="ChEBI" id="CHEBI:58210"/>
    </ligand>
</feature>
<keyword evidence="5" id="KW-0664">Pyridoxine biosynthesis</keyword>
<evidence type="ECO:0000256" key="2">
    <source>
        <dbReference type="ARBA" id="ARBA00022630"/>
    </source>
</evidence>
<dbReference type="NCBIfam" id="NF004231">
    <property type="entry name" value="PRK05679.1"/>
    <property type="match status" value="1"/>
</dbReference>
<comment type="subunit">
    <text evidence="5">Homodimer.</text>
</comment>
<organism evidence="9 10">
    <name type="scientific">Tahibacter soli</name>
    <dbReference type="NCBI Taxonomy" id="2983605"/>
    <lineage>
        <taxon>Bacteria</taxon>
        <taxon>Pseudomonadati</taxon>
        <taxon>Pseudomonadota</taxon>
        <taxon>Gammaproteobacteria</taxon>
        <taxon>Lysobacterales</taxon>
        <taxon>Rhodanobacteraceae</taxon>
        <taxon>Tahibacter</taxon>
    </lineage>
</organism>
<dbReference type="GO" id="GO:0008615">
    <property type="term" value="P:pyridoxine biosynthetic process"/>
    <property type="evidence" value="ECO:0007669"/>
    <property type="project" value="UniProtKB-UniRule"/>
</dbReference>
<dbReference type="GO" id="GO:0004733">
    <property type="term" value="F:pyridoxamine phosphate oxidase activity"/>
    <property type="evidence" value="ECO:0007669"/>
    <property type="project" value="UniProtKB-UniRule"/>
</dbReference>
<keyword evidence="2 5" id="KW-0285">Flavoprotein</keyword>
<dbReference type="Pfam" id="PF10590">
    <property type="entry name" value="PNP_phzG_C"/>
    <property type="match status" value="1"/>
</dbReference>
<dbReference type="SUPFAM" id="SSF50475">
    <property type="entry name" value="FMN-binding split barrel"/>
    <property type="match status" value="1"/>
</dbReference>
<dbReference type="InterPro" id="IPR019740">
    <property type="entry name" value="Pyridox_Oxase_CS"/>
</dbReference>
<dbReference type="InterPro" id="IPR019576">
    <property type="entry name" value="Pyridoxamine_oxidase_dimer_C"/>
</dbReference>
<comment type="pathway">
    <text evidence="5">Cofactor metabolism; pyridoxal 5'-phosphate salvage; pyridoxal 5'-phosphate from pyridoxamine 5'-phosphate: step 1/1.</text>
</comment>
<evidence type="ECO:0000259" key="7">
    <source>
        <dbReference type="Pfam" id="PF01243"/>
    </source>
</evidence>
<dbReference type="InterPro" id="IPR012349">
    <property type="entry name" value="Split_barrel_FMN-bd"/>
</dbReference>
<dbReference type="NCBIfam" id="TIGR00558">
    <property type="entry name" value="pdxH"/>
    <property type="match status" value="1"/>
</dbReference>
<dbReference type="PANTHER" id="PTHR10851">
    <property type="entry name" value="PYRIDOXINE-5-PHOSPHATE OXIDASE"/>
    <property type="match status" value="1"/>
</dbReference>
<dbReference type="PIRSF" id="PIRSF000190">
    <property type="entry name" value="Pyd_amn-ph_oxd"/>
    <property type="match status" value="1"/>
</dbReference>
<dbReference type="Pfam" id="PF01243">
    <property type="entry name" value="PNPOx_N"/>
    <property type="match status" value="1"/>
</dbReference>
<dbReference type="AlphaFoldDB" id="A0A9X4BGP7"/>
<feature type="binding site" evidence="5">
    <location>
        <position position="48"/>
    </location>
    <ligand>
        <name>substrate</name>
    </ligand>
</feature>
<feature type="binding site" evidence="5">
    <location>
        <begin position="175"/>
        <end position="177"/>
    </location>
    <ligand>
        <name>substrate</name>
    </ligand>
</feature>
<comment type="pathway">
    <text evidence="5">Cofactor metabolism; pyridoxal 5'-phosphate salvage; pyridoxal 5'-phosphate from pyridoxine 5'-phosphate: step 1/1.</text>
</comment>
<comment type="catalytic activity">
    <reaction evidence="5">
        <text>pyridoxamine 5'-phosphate + O2 + H2O = pyridoxal 5'-phosphate + H2O2 + NH4(+)</text>
        <dbReference type="Rhea" id="RHEA:15817"/>
        <dbReference type="ChEBI" id="CHEBI:15377"/>
        <dbReference type="ChEBI" id="CHEBI:15379"/>
        <dbReference type="ChEBI" id="CHEBI:16240"/>
        <dbReference type="ChEBI" id="CHEBI:28938"/>
        <dbReference type="ChEBI" id="CHEBI:58451"/>
        <dbReference type="ChEBI" id="CHEBI:597326"/>
        <dbReference type="EC" id="1.4.3.5"/>
    </reaction>
</comment>
<keyword evidence="3 5" id="KW-0288">FMN</keyword>
<dbReference type="PANTHER" id="PTHR10851:SF0">
    <property type="entry name" value="PYRIDOXINE-5'-PHOSPHATE OXIDASE"/>
    <property type="match status" value="1"/>
</dbReference>
<dbReference type="Gene3D" id="2.30.110.10">
    <property type="entry name" value="Electron Transport, Fmn-binding Protein, Chain A"/>
    <property type="match status" value="1"/>
</dbReference>
<feature type="binding site" evidence="5 6">
    <location>
        <begin position="43"/>
        <end position="48"/>
    </location>
    <ligand>
        <name>FMN</name>
        <dbReference type="ChEBI" id="CHEBI:58210"/>
    </ligand>
</feature>
<keyword evidence="4 5" id="KW-0560">Oxidoreductase</keyword>
<dbReference type="Proteomes" id="UP001139971">
    <property type="component" value="Unassembled WGS sequence"/>
</dbReference>
<comment type="function">
    <text evidence="5">Catalyzes the oxidation of either pyridoxine 5'-phosphate (PNP) or pyridoxamine 5'-phosphate (PMP) into pyridoxal 5'-phosphate (PLP).</text>
</comment>
<feature type="domain" description="Pyridoxine 5'-phosphate oxidase dimerisation C-terminal" evidence="8">
    <location>
        <begin position="156"/>
        <end position="196"/>
    </location>
</feature>
<proteinExistence type="inferred from homology"/>
<comment type="caution">
    <text evidence="5">Lacks conserved residue(s) required for the propagation of feature annotation.</text>
</comment>
<dbReference type="PROSITE" id="PS01064">
    <property type="entry name" value="PYRIDOX_OXIDASE"/>
    <property type="match status" value="1"/>
</dbReference>
<evidence type="ECO:0000256" key="4">
    <source>
        <dbReference type="ARBA" id="ARBA00023002"/>
    </source>
</evidence>
<gene>
    <name evidence="5 9" type="primary">pdxH</name>
    <name evidence="9" type="ORF">OD750_002200</name>
</gene>
<dbReference type="EC" id="1.4.3.5" evidence="5"/>
<dbReference type="HAMAP" id="MF_01629">
    <property type="entry name" value="PdxH"/>
    <property type="match status" value="1"/>
</dbReference>
<dbReference type="RefSeq" id="WP_263543627.1">
    <property type="nucleotide sequence ID" value="NZ_JAOVZO020000001.1"/>
</dbReference>
<comment type="catalytic activity">
    <reaction evidence="5">
        <text>pyridoxine 5'-phosphate + O2 = pyridoxal 5'-phosphate + H2O2</text>
        <dbReference type="Rhea" id="RHEA:15149"/>
        <dbReference type="ChEBI" id="CHEBI:15379"/>
        <dbReference type="ChEBI" id="CHEBI:16240"/>
        <dbReference type="ChEBI" id="CHEBI:58589"/>
        <dbReference type="ChEBI" id="CHEBI:597326"/>
        <dbReference type="EC" id="1.4.3.5"/>
    </reaction>
</comment>
<accession>A0A9X4BGP7</accession>
<feature type="binding site" evidence="5">
    <location>
        <position position="111"/>
    </location>
    <ligand>
        <name>substrate</name>
    </ligand>
</feature>
<protein>
    <recommendedName>
        <fullName evidence="5">Pyridoxine/pyridoxamine 5'-phosphate oxidase</fullName>
        <ecNumber evidence="5">1.4.3.5</ecNumber>
    </recommendedName>
    <alternativeName>
        <fullName evidence="5">PNP/PMP oxidase</fullName>
        <shortName evidence="5">PNPOx</shortName>
    </alternativeName>
    <alternativeName>
        <fullName evidence="5">Pyridoxal 5'-phosphate synthase</fullName>
    </alternativeName>
</protein>
<evidence type="ECO:0000256" key="5">
    <source>
        <dbReference type="HAMAP-Rule" id="MF_01629"/>
    </source>
</evidence>
<comment type="cofactor">
    <cofactor evidence="5 6">
        <name>FMN</name>
        <dbReference type="ChEBI" id="CHEBI:58210"/>
    </cofactor>
    <text evidence="5 6">Binds 1 FMN per subunit.</text>
</comment>
<dbReference type="InterPro" id="IPR000659">
    <property type="entry name" value="Pyridox_Oxase"/>
</dbReference>
<comment type="caution">
    <text evidence="9">The sequence shown here is derived from an EMBL/GenBank/DDBJ whole genome shotgun (WGS) entry which is preliminary data.</text>
</comment>
<feature type="binding site" evidence="5">
    <location>
        <position position="115"/>
    </location>
    <ligand>
        <name>substrate</name>
    </ligand>
</feature>
<feature type="binding site" evidence="5 6">
    <location>
        <position position="65"/>
    </location>
    <ligand>
        <name>FMN</name>
        <dbReference type="ChEBI" id="CHEBI:58210"/>
    </ligand>
</feature>
<evidence type="ECO:0000313" key="9">
    <source>
        <dbReference type="EMBL" id="MDC8011353.1"/>
    </source>
</evidence>